<reference evidence="4" key="3">
    <citation type="submission" date="2023-03" db="EMBL/GenBank/DDBJ databases">
        <title>Complete genome sequences of 52 Bacillus and Priestia strains isolated from West-African fermentations and 26 reference strains from the DSMZ collection.</title>
        <authorList>
            <person name="Wiedenbein E.S."/>
            <person name="Canoy T.S."/>
            <person name="Hui Y."/>
            <person name="Parkouda C."/>
            <person name="Dawende C."/>
            <person name="Ametefe E."/>
            <person name="Jespersen L."/>
            <person name="Nielsen D.S."/>
        </authorList>
    </citation>
    <scope>NUCLEOTIDE SEQUENCE</scope>
    <source>
        <strain evidence="4">PRO56</strain>
    </source>
</reference>
<keyword evidence="1" id="KW-1133">Transmembrane helix</keyword>
<accession>A0A0D1KYF3</accession>
<dbReference type="EMBL" id="JAGFPW010000014">
    <property type="protein sequence ID" value="MBO3795593.1"/>
    <property type="molecule type" value="Genomic_DNA"/>
</dbReference>
<proteinExistence type="predicted"/>
<evidence type="ECO:0000313" key="5">
    <source>
        <dbReference type="Proteomes" id="UP000032247"/>
    </source>
</evidence>
<feature type="transmembrane region" description="Helical" evidence="1">
    <location>
        <begin position="58"/>
        <end position="77"/>
    </location>
</feature>
<evidence type="ECO:0000256" key="1">
    <source>
        <dbReference type="SAM" id="Phobius"/>
    </source>
</evidence>
<evidence type="ECO:0000313" key="3">
    <source>
        <dbReference type="EMBL" id="MBO3795593.1"/>
    </source>
</evidence>
<gene>
    <name evidence="3" type="ORF">J5227_15060</name>
    <name evidence="4" type="ORF">P5633_14120</name>
    <name evidence="2" type="ORF">SC09_Contig24orf00037</name>
</gene>
<dbReference type="EMBL" id="JXBC01000003">
    <property type="protein sequence ID" value="KIU11157.1"/>
    <property type="molecule type" value="Genomic_DNA"/>
</dbReference>
<reference evidence="2 5" key="1">
    <citation type="submission" date="2014-12" db="EMBL/GenBank/DDBJ databases">
        <title>Comparative genome analysis of Bacillus coagulans HM-08, Clostridium butyricum HM-68, Bacillus subtilis HM-66 and Bacillus licheniformis BL-09.</title>
        <authorList>
            <person name="Zhang H."/>
        </authorList>
    </citation>
    <scope>NUCLEOTIDE SEQUENCE [LARGE SCALE GENOMIC DNA]</scope>
    <source>
        <strain evidence="2 5">HM-66</strain>
    </source>
</reference>
<dbReference type="Proteomes" id="UP000665181">
    <property type="component" value="Unassembled WGS sequence"/>
</dbReference>
<dbReference type="RefSeq" id="WP_043857648.1">
    <property type="nucleotide sequence ID" value="NZ_CAJNQS010000001.1"/>
</dbReference>
<dbReference type="Proteomes" id="UP000032247">
    <property type="component" value="Unassembled WGS sequence"/>
</dbReference>
<sequence length="83" mass="9553">MIGLGYFLIIWLGVGLLTGIKFIFVDQVYDEEFKELMDKETAAGMERNLASLFFKDKLNVIAFFMLIGLLPLVMRITKLFKRG</sequence>
<feature type="transmembrane region" description="Helical" evidence="1">
    <location>
        <begin position="7"/>
        <end position="25"/>
    </location>
</feature>
<dbReference type="Proteomes" id="UP001214898">
    <property type="component" value="Chromosome"/>
</dbReference>
<organism evidence="2 5">
    <name type="scientific">Bacillus subtilis</name>
    <dbReference type="NCBI Taxonomy" id="1423"/>
    <lineage>
        <taxon>Bacteria</taxon>
        <taxon>Bacillati</taxon>
        <taxon>Bacillota</taxon>
        <taxon>Bacilli</taxon>
        <taxon>Bacillales</taxon>
        <taxon>Bacillaceae</taxon>
        <taxon>Bacillus</taxon>
    </lineage>
</organism>
<evidence type="ECO:0000313" key="4">
    <source>
        <dbReference type="EMBL" id="WEY83537.1"/>
    </source>
</evidence>
<dbReference type="EMBL" id="CP120576">
    <property type="protein sequence ID" value="WEY83537.1"/>
    <property type="molecule type" value="Genomic_DNA"/>
</dbReference>
<name>A0A0D1KYF3_BACIU</name>
<dbReference type="PATRIC" id="fig|1423.173.peg.1801"/>
<protein>
    <submittedName>
        <fullName evidence="2">Uncharacterized protein</fullName>
    </submittedName>
</protein>
<keyword evidence="1" id="KW-0472">Membrane</keyword>
<keyword evidence="1" id="KW-0812">Transmembrane</keyword>
<dbReference type="STRING" id="483913.AN935_09930"/>
<reference evidence="3" key="2">
    <citation type="submission" date="2021-03" db="EMBL/GenBank/DDBJ databases">
        <title>Isolation of Bacillus subtilis from fermented food sample.</title>
        <authorList>
            <person name="Lakshmanan V."/>
            <person name="Athira K."/>
            <person name="Rajagopal K."/>
        </authorList>
    </citation>
    <scope>NUCLEOTIDE SEQUENCE</scope>
    <source>
        <strain evidence="3">S1</strain>
    </source>
</reference>
<evidence type="ECO:0000313" key="2">
    <source>
        <dbReference type="EMBL" id="KIU11157.1"/>
    </source>
</evidence>
<dbReference type="AlphaFoldDB" id="A0A0D1KYF3"/>